<accession>A0A016UHP9</accession>
<dbReference type="EMBL" id="JARK01001377">
    <property type="protein sequence ID" value="EYC14362.1"/>
    <property type="molecule type" value="Genomic_DNA"/>
</dbReference>
<reference evidence="2" key="1">
    <citation type="journal article" date="2015" name="Nat. Genet.">
        <title>The genome and transcriptome of the zoonotic hookworm Ancylostoma ceylanicum identify infection-specific gene families.</title>
        <authorList>
            <person name="Schwarz E.M."/>
            <person name="Hu Y."/>
            <person name="Antoshechkin I."/>
            <person name="Miller M.M."/>
            <person name="Sternberg P.W."/>
            <person name="Aroian R.V."/>
        </authorList>
    </citation>
    <scope>NUCLEOTIDE SEQUENCE</scope>
    <source>
        <strain evidence="2">HY135</strain>
    </source>
</reference>
<name>A0A016UHP9_9BILA</name>
<sequence>MALRCARERAPSLMEGPLFAAAPQAAAASFFGANSTSTAQAVGATNAAAVTAPRNPNTAPRHLFSSTNSSSTGPEVLGNCWTSEDTWHNVYSWINNSQRISLRTPNEMRQAAYIVQVLKILYSFVYNIMGESPFCAVRKEGETKPVLWLCPLLRERKGSAMREEAQSGD</sequence>
<keyword evidence="2" id="KW-1185">Reference proteome</keyword>
<evidence type="ECO:0000313" key="2">
    <source>
        <dbReference type="Proteomes" id="UP000024635"/>
    </source>
</evidence>
<gene>
    <name evidence="1" type="primary">Acey_s0041.g492</name>
    <name evidence="1" type="ORF">Y032_0041g492</name>
</gene>
<organism evidence="1 2">
    <name type="scientific">Ancylostoma ceylanicum</name>
    <dbReference type="NCBI Taxonomy" id="53326"/>
    <lineage>
        <taxon>Eukaryota</taxon>
        <taxon>Metazoa</taxon>
        <taxon>Ecdysozoa</taxon>
        <taxon>Nematoda</taxon>
        <taxon>Chromadorea</taxon>
        <taxon>Rhabditida</taxon>
        <taxon>Rhabditina</taxon>
        <taxon>Rhabditomorpha</taxon>
        <taxon>Strongyloidea</taxon>
        <taxon>Ancylostomatidae</taxon>
        <taxon>Ancylostomatinae</taxon>
        <taxon>Ancylostoma</taxon>
    </lineage>
</organism>
<proteinExistence type="predicted"/>
<evidence type="ECO:0000313" key="1">
    <source>
        <dbReference type="EMBL" id="EYC14362.1"/>
    </source>
</evidence>
<dbReference type="AlphaFoldDB" id="A0A016UHP9"/>
<protein>
    <submittedName>
        <fullName evidence="1">Uncharacterized protein</fullName>
    </submittedName>
</protein>
<dbReference type="Proteomes" id="UP000024635">
    <property type="component" value="Unassembled WGS sequence"/>
</dbReference>
<comment type="caution">
    <text evidence="1">The sequence shown here is derived from an EMBL/GenBank/DDBJ whole genome shotgun (WGS) entry which is preliminary data.</text>
</comment>
<dbReference type="OrthoDB" id="10610902at2759"/>